<name>A0ABS8RTY7_DATST</name>
<evidence type="ECO:0000313" key="2">
    <source>
        <dbReference type="Proteomes" id="UP000823775"/>
    </source>
</evidence>
<feature type="non-terminal residue" evidence="1">
    <location>
        <position position="1"/>
    </location>
</feature>
<organism evidence="1 2">
    <name type="scientific">Datura stramonium</name>
    <name type="common">Jimsonweed</name>
    <name type="synonym">Common thornapple</name>
    <dbReference type="NCBI Taxonomy" id="4076"/>
    <lineage>
        <taxon>Eukaryota</taxon>
        <taxon>Viridiplantae</taxon>
        <taxon>Streptophyta</taxon>
        <taxon>Embryophyta</taxon>
        <taxon>Tracheophyta</taxon>
        <taxon>Spermatophyta</taxon>
        <taxon>Magnoliopsida</taxon>
        <taxon>eudicotyledons</taxon>
        <taxon>Gunneridae</taxon>
        <taxon>Pentapetalae</taxon>
        <taxon>asterids</taxon>
        <taxon>lamiids</taxon>
        <taxon>Solanales</taxon>
        <taxon>Solanaceae</taxon>
        <taxon>Solanoideae</taxon>
        <taxon>Datureae</taxon>
        <taxon>Datura</taxon>
    </lineage>
</organism>
<proteinExistence type="predicted"/>
<evidence type="ECO:0000313" key="1">
    <source>
        <dbReference type="EMBL" id="MCD7450288.1"/>
    </source>
</evidence>
<reference evidence="1 2" key="1">
    <citation type="journal article" date="2021" name="BMC Genomics">
        <title>Datura genome reveals duplications of psychoactive alkaloid biosynthetic genes and high mutation rate following tissue culture.</title>
        <authorList>
            <person name="Rajewski A."/>
            <person name="Carter-House D."/>
            <person name="Stajich J."/>
            <person name="Litt A."/>
        </authorList>
    </citation>
    <scope>NUCLEOTIDE SEQUENCE [LARGE SCALE GENOMIC DNA]</scope>
    <source>
        <strain evidence="1">AR-01</strain>
    </source>
</reference>
<accession>A0ABS8RTY7</accession>
<dbReference type="Proteomes" id="UP000823775">
    <property type="component" value="Unassembled WGS sequence"/>
</dbReference>
<sequence>LLMNPSEQHCTPVVIGDDFPPRHSLPYIKITTSIGPNRSEDTSLNFHVSPGVIRTAYCISLGSRSTPPPQ</sequence>
<protein>
    <submittedName>
        <fullName evidence="1">Uncharacterized protein</fullName>
    </submittedName>
</protein>
<dbReference type="EMBL" id="JACEIK010000124">
    <property type="protein sequence ID" value="MCD7450288.1"/>
    <property type="molecule type" value="Genomic_DNA"/>
</dbReference>
<comment type="caution">
    <text evidence="1">The sequence shown here is derived from an EMBL/GenBank/DDBJ whole genome shotgun (WGS) entry which is preliminary data.</text>
</comment>
<gene>
    <name evidence="1" type="ORF">HAX54_005009</name>
</gene>
<keyword evidence="2" id="KW-1185">Reference proteome</keyword>